<evidence type="ECO:0000256" key="5">
    <source>
        <dbReference type="ARBA" id="ARBA00022989"/>
    </source>
</evidence>
<gene>
    <name evidence="9" type="ORF">EQM06_06750</name>
</gene>
<evidence type="ECO:0000256" key="4">
    <source>
        <dbReference type="ARBA" id="ARBA00022692"/>
    </source>
</evidence>
<evidence type="ECO:0000256" key="2">
    <source>
        <dbReference type="ARBA" id="ARBA00008488"/>
    </source>
</evidence>
<feature type="binding site" evidence="7">
    <location>
        <position position="67"/>
    </location>
    <ligand>
        <name>Zn(2+)</name>
        <dbReference type="ChEBI" id="CHEBI:29105"/>
    </ligand>
</feature>
<accession>A0A410PYT0</accession>
<evidence type="ECO:0000256" key="3">
    <source>
        <dbReference type="ARBA" id="ARBA00022475"/>
    </source>
</evidence>
<evidence type="ECO:0000256" key="6">
    <source>
        <dbReference type="ARBA" id="ARBA00023136"/>
    </source>
</evidence>
<dbReference type="Proteomes" id="UP000287601">
    <property type="component" value="Chromosome"/>
</dbReference>
<proteinExistence type="inferred from homology"/>
<dbReference type="OrthoDB" id="9813689at2"/>
<sequence>MYKQFMNARDPLSSYTHFIGACLAILATFLLVGKCLYLEGTSGLTIASAVIFGLSMIALYSTSSIYHFVKVPSNILVRIRKLDHSMIYVLIAGTYTPIVIGFMEPKHAVVFMSAIWTVALVGILIKVCWLNAPRWLYTSLYLLMGWAIIFDLDSLKQIPMNALFLIGLGGVMYSIGAGFYIAKKPNFSSLFGFHEIFHIFVILGTVFQYSAIYIYAI</sequence>
<keyword evidence="4 8" id="KW-0812">Transmembrane</keyword>
<dbReference type="Pfam" id="PF03006">
    <property type="entry name" value="HlyIII"/>
    <property type="match status" value="1"/>
</dbReference>
<dbReference type="PROSITE" id="PS51257">
    <property type="entry name" value="PROKAR_LIPOPROTEIN"/>
    <property type="match status" value="1"/>
</dbReference>
<feature type="transmembrane region" description="Helical" evidence="8">
    <location>
        <begin position="135"/>
        <end position="152"/>
    </location>
</feature>
<reference evidence="9 10" key="1">
    <citation type="submission" date="2019-01" db="EMBL/GenBank/DDBJ databases">
        <title>Draft genomes of a novel of Aminipila strains.</title>
        <authorList>
            <person name="Ma S."/>
        </authorList>
    </citation>
    <scope>NUCLEOTIDE SEQUENCE [LARGE SCALE GENOMIC DNA]</scope>
    <source>
        <strain evidence="10">JN-39</strain>
    </source>
</reference>
<evidence type="ECO:0000256" key="1">
    <source>
        <dbReference type="ARBA" id="ARBA00004651"/>
    </source>
</evidence>
<dbReference type="AlphaFoldDB" id="A0A410PYT0"/>
<feature type="binding site" evidence="7">
    <location>
        <position position="198"/>
    </location>
    <ligand>
        <name>Zn(2+)</name>
        <dbReference type="ChEBI" id="CHEBI:29105"/>
    </ligand>
</feature>
<comment type="similarity">
    <text evidence="2">Belongs to the UPF0073 (Hly-III) family.</text>
</comment>
<organism evidence="9 10">
    <name type="scientific">Aminipila luticellarii</name>
    <dbReference type="NCBI Taxonomy" id="2507160"/>
    <lineage>
        <taxon>Bacteria</taxon>
        <taxon>Bacillati</taxon>
        <taxon>Bacillota</taxon>
        <taxon>Clostridia</taxon>
        <taxon>Peptostreptococcales</taxon>
        <taxon>Anaerovoracaceae</taxon>
        <taxon>Aminipila</taxon>
    </lineage>
</organism>
<feature type="transmembrane region" description="Helical" evidence="8">
    <location>
        <begin position="158"/>
        <end position="181"/>
    </location>
</feature>
<keyword evidence="7" id="KW-0479">Metal-binding</keyword>
<evidence type="ECO:0000313" key="10">
    <source>
        <dbReference type="Proteomes" id="UP000287601"/>
    </source>
</evidence>
<comment type="subcellular location">
    <subcellularLocation>
        <location evidence="1">Cell membrane</location>
        <topology evidence="1">Multi-pass membrane protein</topology>
    </subcellularLocation>
</comment>
<keyword evidence="10" id="KW-1185">Reference proteome</keyword>
<dbReference type="GO" id="GO:0046872">
    <property type="term" value="F:metal ion binding"/>
    <property type="evidence" value="ECO:0007669"/>
    <property type="project" value="UniProtKB-KW"/>
</dbReference>
<dbReference type="GO" id="GO:0140911">
    <property type="term" value="F:pore-forming activity"/>
    <property type="evidence" value="ECO:0007669"/>
    <property type="project" value="InterPro"/>
</dbReference>
<name>A0A410PYT0_9FIRM</name>
<dbReference type="PANTHER" id="PTHR20855">
    <property type="entry name" value="ADIPOR/PROGESTIN RECEPTOR-RELATED"/>
    <property type="match status" value="1"/>
</dbReference>
<feature type="transmembrane region" description="Helical" evidence="8">
    <location>
        <begin position="109"/>
        <end position="128"/>
    </location>
</feature>
<keyword evidence="5 8" id="KW-1133">Transmembrane helix</keyword>
<keyword evidence="3" id="KW-1003">Cell membrane</keyword>
<dbReference type="EMBL" id="CP035281">
    <property type="protein sequence ID" value="QAT44109.1"/>
    <property type="molecule type" value="Genomic_DNA"/>
</dbReference>
<dbReference type="NCBIfam" id="TIGR01065">
    <property type="entry name" value="hlyIII"/>
    <property type="match status" value="1"/>
</dbReference>
<feature type="binding site" evidence="7">
    <location>
        <position position="194"/>
    </location>
    <ligand>
        <name>Zn(2+)</name>
        <dbReference type="ChEBI" id="CHEBI:29105"/>
    </ligand>
</feature>
<feature type="transmembrane region" description="Helical" evidence="8">
    <location>
        <begin position="12"/>
        <end position="32"/>
    </location>
</feature>
<dbReference type="InterPro" id="IPR005744">
    <property type="entry name" value="Hy-lIII"/>
</dbReference>
<keyword evidence="6 8" id="KW-0472">Membrane</keyword>
<evidence type="ECO:0000256" key="8">
    <source>
        <dbReference type="SAM" id="Phobius"/>
    </source>
</evidence>
<feature type="transmembrane region" description="Helical" evidence="8">
    <location>
        <begin position="86"/>
        <end position="103"/>
    </location>
</feature>
<keyword evidence="7" id="KW-0862">Zinc</keyword>
<feature type="transmembrane region" description="Helical" evidence="8">
    <location>
        <begin position="193"/>
        <end position="216"/>
    </location>
</feature>
<feature type="transmembrane region" description="Helical" evidence="8">
    <location>
        <begin position="44"/>
        <end position="66"/>
    </location>
</feature>
<evidence type="ECO:0000256" key="7">
    <source>
        <dbReference type="PIRSR" id="PIRSR604254-1"/>
    </source>
</evidence>
<dbReference type="KEGG" id="amij:EQM06_06750"/>
<protein>
    <submittedName>
        <fullName evidence="9">Hemolysin III family protein</fullName>
    </submittedName>
</protein>
<dbReference type="InterPro" id="IPR004254">
    <property type="entry name" value="AdipoR/HlyIII-related"/>
</dbReference>
<evidence type="ECO:0000313" key="9">
    <source>
        <dbReference type="EMBL" id="QAT44109.1"/>
    </source>
</evidence>
<dbReference type="PANTHER" id="PTHR20855:SF3">
    <property type="entry name" value="LD03007P"/>
    <property type="match status" value="1"/>
</dbReference>
<dbReference type="GO" id="GO:0005886">
    <property type="term" value="C:plasma membrane"/>
    <property type="evidence" value="ECO:0007669"/>
    <property type="project" value="UniProtKB-SubCell"/>
</dbReference>